<dbReference type="SUPFAM" id="SSF48239">
    <property type="entry name" value="Terpenoid cyclases/Protein prenyltransferases"/>
    <property type="match status" value="1"/>
</dbReference>
<accession>A0A7C3WIA8</accession>
<evidence type="ECO:0000259" key="2">
    <source>
        <dbReference type="Pfam" id="PF00432"/>
    </source>
</evidence>
<evidence type="ECO:0000313" key="3">
    <source>
        <dbReference type="EMBL" id="HGB14051.1"/>
    </source>
</evidence>
<dbReference type="InterPro" id="IPR001330">
    <property type="entry name" value="Prenyltrans"/>
</dbReference>
<dbReference type="Gene3D" id="1.50.10.20">
    <property type="match status" value="2"/>
</dbReference>
<organism evidence="3">
    <name type="scientific">Desulfobacca acetoxidans</name>
    <dbReference type="NCBI Taxonomy" id="60893"/>
    <lineage>
        <taxon>Bacteria</taxon>
        <taxon>Pseudomonadati</taxon>
        <taxon>Thermodesulfobacteriota</taxon>
        <taxon>Desulfobaccia</taxon>
        <taxon>Desulfobaccales</taxon>
        <taxon>Desulfobaccaceae</taxon>
        <taxon>Desulfobacca</taxon>
    </lineage>
</organism>
<dbReference type="InterPro" id="IPR008930">
    <property type="entry name" value="Terpenoid_cyclase/PrenylTrfase"/>
</dbReference>
<dbReference type="Pfam" id="PF00432">
    <property type="entry name" value="Prenyltrans"/>
    <property type="match status" value="2"/>
</dbReference>
<feature type="domain" description="Prenyltransferase alpha-alpha toroid" evidence="2">
    <location>
        <begin position="62"/>
        <end position="113"/>
    </location>
</feature>
<dbReference type="EMBL" id="DTHB01000016">
    <property type="protein sequence ID" value="HGB14051.1"/>
    <property type="molecule type" value="Genomic_DNA"/>
</dbReference>
<protein>
    <recommendedName>
        <fullName evidence="2">Prenyltransferase alpha-alpha toroid domain-containing protein</fullName>
    </recommendedName>
</protein>
<reference evidence="3" key="1">
    <citation type="journal article" date="2020" name="mSystems">
        <title>Genome- and Community-Level Interaction Insights into Carbon Utilization and Element Cycling Functions of Hydrothermarchaeota in Hydrothermal Sediment.</title>
        <authorList>
            <person name="Zhou Z."/>
            <person name="Liu Y."/>
            <person name="Xu W."/>
            <person name="Pan J."/>
            <person name="Luo Z.H."/>
            <person name="Li M."/>
        </authorList>
    </citation>
    <scope>NUCLEOTIDE SEQUENCE [LARGE SCALE GENOMIC DNA]</scope>
    <source>
        <strain evidence="3">SpSt-776</strain>
    </source>
</reference>
<evidence type="ECO:0000256" key="1">
    <source>
        <dbReference type="ARBA" id="ARBA00022737"/>
    </source>
</evidence>
<keyword evidence="1" id="KW-0677">Repeat</keyword>
<gene>
    <name evidence="3" type="ORF">ENV62_02265</name>
</gene>
<dbReference type="AlphaFoldDB" id="A0A7C3WIA8"/>
<dbReference type="GO" id="GO:0003824">
    <property type="term" value="F:catalytic activity"/>
    <property type="evidence" value="ECO:0007669"/>
    <property type="project" value="InterPro"/>
</dbReference>
<sequence>MTKKAEEYKNVKKAMESAVAAESRQTAEMLMAPDSCRRGDQGLFLSPGGMNAHPFPLDLLGKEAAERLIRFVSARQKEDGGFGLTPRLPATVEDTYYGVRILELLGKEALAARTRSYLDRLDWSVSRRAKIIHAILYLRRKFACPMAYPHPFFPASKPLILEEIYYWHKIAQICEPENDDLMPRFDLTEVALPADPIMREVRYYLALKADCLAPSEVAHWVRWVQACQTPDGGFGFKPGTTAFMDNVLPALEVLRQLGHAPRHVQKLLDFILACQTRAGGFARTSGGVAFLESSFQAVKSLQLLREIASETGTNSGDGLP</sequence>
<comment type="caution">
    <text evidence="3">The sequence shown here is derived from an EMBL/GenBank/DDBJ whole genome shotgun (WGS) entry which is preliminary data.</text>
</comment>
<feature type="domain" description="Prenyltransferase alpha-alpha toroid" evidence="2">
    <location>
        <begin position="213"/>
        <end position="304"/>
    </location>
</feature>
<proteinExistence type="predicted"/>
<name>A0A7C3WIA8_9BACT</name>